<organism evidence="1 2">
    <name type="scientific">Dentiscutata heterogama</name>
    <dbReference type="NCBI Taxonomy" id="1316150"/>
    <lineage>
        <taxon>Eukaryota</taxon>
        <taxon>Fungi</taxon>
        <taxon>Fungi incertae sedis</taxon>
        <taxon>Mucoromycota</taxon>
        <taxon>Glomeromycotina</taxon>
        <taxon>Glomeromycetes</taxon>
        <taxon>Diversisporales</taxon>
        <taxon>Gigasporaceae</taxon>
        <taxon>Dentiscutata</taxon>
    </lineage>
</organism>
<name>A0ACA9L520_9GLOM</name>
<feature type="non-terminal residue" evidence="1">
    <location>
        <position position="1"/>
    </location>
</feature>
<sequence length="82" mass="9324">DPENIQTNQQYIFPINNTNIAKSFLDKIQGTYSFNISLPPEYISVNPTNKPILLVNPKNITKMNLTIPINTPKQLVNIAREL</sequence>
<keyword evidence="2" id="KW-1185">Reference proteome</keyword>
<comment type="caution">
    <text evidence="1">The sequence shown here is derived from an EMBL/GenBank/DDBJ whole genome shotgun (WGS) entry which is preliminary data.</text>
</comment>
<proteinExistence type="predicted"/>
<protein>
    <submittedName>
        <fullName evidence="1">2629_t:CDS:1</fullName>
    </submittedName>
</protein>
<dbReference type="EMBL" id="CAJVPU010002997">
    <property type="protein sequence ID" value="CAG8511150.1"/>
    <property type="molecule type" value="Genomic_DNA"/>
</dbReference>
<dbReference type="Proteomes" id="UP000789702">
    <property type="component" value="Unassembled WGS sequence"/>
</dbReference>
<reference evidence="1" key="1">
    <citation type="submission" date="2021-06" db="EMBL/GenBank/DDBJ databases">
        <authorList>
            <person name="Kallberg Y."/>
            <person name="Tangrot J."/>
            <person name="Rosling A."/>
        </authorList>
    </citation>
    <scope>NUCLEOTIDE SEQUENCE</scope>
    <source>
        <strain evidence="1">IL203A</strain>
    </source>
</reference>
<accession>A0ACA9L520</accession>
<gene>
    <name evidence="1" type="ORF">DHETER_LOCUS3462</name>
</gene>
<evidence type="ECO:0000313" key="1">
    <source>
        <dbReference type="EMBL" id="CAG8511150.1"/>
    </source>
</evidence>
<evidence type="ECO:0000313" key="2">
    <source>
        <dbReference type="Proteomes" id="UP000789702"/>
    </source>
</evidence>